<organism evidence="4 5">
    <name type="scientific">Mangrovimonas spongiae</name>
    <dbReference type="NCBI Taxonomy" id="2494697"/>
    <lineage>
        <taxon>Bacteria</taxon>
        <taxon>Pseudomonadati</taxon>
        <taxon>Bacteroidota</taxon>
        <taxon>Flavobacteriia</taxon>
        <taxon>Flavobacteriales</taxon>
        <taxon>Flavobacteriaceae</taxon>
        <taxon>Mangrovimonas</taxon>
    </lineage>
</organism>
<dbReference type="SUPFAM" id="SSF111384">
    <property type="entry name" value="OmpH-like"/>
    <property type="match status" value="1"/>
</dbReference>
<dbReference type="Proteomes" id="UP000270620">
    <property type="component" value="Unassembled WGS sequence"/>
</dbReference>
<dbReference type="GO" id="GO:0051082">
    <property type="term" value="F:unfolded protein binding"/>
    <property type="evidence" value="ECO:0007669"/>
    <property type="project" value="InterPro"/>
</dbReference>
<dbReference type="PROSITE" id="PS51257">
    <property type="entry name" value="PROKAR_LIPOPROTEIN"/>
    <property type="match status" value="1"/>
</dbReference>
<dbReference type="RefSeq" id="WP_125466533.1">
    <property type="nucleotide sequence ID" value="NZ_RWBG01000001.1"/>
</dbReference>
<dbReference type="OrthoDB" id="1145062at2"/>
<dbReference type="AlphaFoldDB" id="A0A428K532"/>
<comment type="similarity">
    <text evidence="1">Belongs to the Skp family.</text>
</comment>
<dbReference type="InterPro" id="IPR005632">
    <property type="entry name" value="Chaperone_Skp"/>
</dbReference>
<accession>A0A428K532</accession>
<proteinExistence type="inferred from homology"/>
<reference evidence="4 5" key="1">
    <citation type="submission" date="2018-12" db="EMBL/GenBank/DDBJ databases">
        <title>Mangrovimonas spongiae sp. nov., a novel member of the genus Mangrovimonas isolated from marine sponge.</title>
        <authorList>
            <person name="Zhuang L."/>
            <person name="Luo L."/>
        </authorList>
    </citation>
    <scope>NUCLEOTIDE SEQUENCE [LARGE SCALE GENOMIC DNA]</scope>
    <source>
        <strain evidence="4 5">HN-E26</strain>
    </source>
</reference>
<dbReference type="Gene3D" id="3.30.910.20">
    <property type="entry name" value="Skp domain"/>
    <property type="match status" value="1"/>
</dbReference>
<evidence type="ECO:0000256" key="2">
    <source>
        <dbReference type="ARBA" id="ARBA00022729"/>
    </source>
</evidence>
<evidence type="ECO:0000256" key="1">
    <source>
        <dbReference type="ARBA" id="ARBA00009091"/>
    </source>
</evidence>
<gene>
    <name evidence="4" type="ORF">EJA19_01285</name>
</gene>
<comment type="caution">
    <text evidence="4">The sequence shown here is derived from an EMBL/GenBank/DDBJ whole genome shotgun (WGS) entry which is preliminary data.</text>
</comment>
<dbReference type="GO" id="GO:0050821">
    <property type="term" value="P:protein stabilization"/>
    <property type="evidence" value="ECO:0007669"/>
    <property type="project" value="TreeGrafter"/>
</dbReference>
<name>A0A428K532_9FLAO</name>
<dbReference type="PANTHER" id="PTHR35089">
    <property type="entry name" value="CHAPERONE PROTEIN SKP"/>
    <property type="match status" value="1"/>
</dbReference>
<dbReference type="GO" id="GO:0005829">
    <property type="term" value="C:cytosol"/>
    <property type="evidence" value="ECO:0007669"/>
    <property type="project" value="TreeGrafter"/>
</dbReference>
<dbReference type="InterPro" id="IPR024930">
    <property type="entry name" value="Skp_dom_sf"/>
</dbReference>
<sequence length="169" mass="19506">MKYTLALSVLLFTSCEQQKIGFVDNSTLINDYQEKIDIEKKFQTKIDAFQKRTDSISKAFQLEAQEFQLNAGKLSQKKAQEQYEALGKKQQMLQQKIQFEEQQIQEQSQSEIDSLINKVKDYVKSYGETHGYTYILGSNEGGSVMFGKEENDLTDTILKELNDAYKTKK</sequence>
<evidence type="ECO:0000313" key="5">
    <source>
        <dbReference type="Proteomes" id="UP000270620"/>
    </source>
</evidence>
<dbReference type="PANTHER" id="PTHR35089:SF1">
    <property type="entry name" value="CHAPERONE PROTEIN SKP"/>
    <property type="match status" value="1"/>
</dbReference>
<keyword evidence="3" id="KW-0175">Coiled coil</keyword>
<dbReference type="Pfam" id="PF03938">
    <property type="entry name" value="OmpH"/>
    <property type="match status" value="1"/>
</dbReference>
<dbReference type="SMART" id="SM00935">
    <property type="entry name" value="OmpH"/>
    <property type="match status" value="1"/>
</dbReference>
<keyword evidence="5" id="KW-1185">Reference proteome</keyword>
<dbReference type="EMBL" id="RWBG01000001">
    <property type="protein sequence ID" value="RSK41538.1"/>
    <property type="molecule type" value="Genomic_DNA"/>
</dbReference>
<evidence type="ECO:0000256" key="3">
    <source>
        <dbReference type="SAM" id="Coils"/>
    </source>
</evidence>
<keyword evidence="2" id="KW-0732">Signal</keyword>
<feature type="coiled-coil region" evidence="3">
    <location>
        <begin position="76"/>
        <end position="110"/>
    </location>
</feature>
<evidence type="ECO:0000313" key="4">
    <source>
        <dbReference type="EMBL" id="RSK41538.1"/>
    </source>
</evidence>
<protein>
    <submittedName>
        <fullName evidence="4">OmpH family outer membrane protein</fullName>
    </submittedName>
</protein>